<proteinExistence type="predicted"/>
<dbReference type="Pfam" id="PF09860">
    <property type="entry name" value="DUF2087"/>
    <property type="match status" value="1"/>
</dbReference>
<organism evidence="3 4">
    <name type="scientific">Streptomyces spororaveus</name>
    <dbReference type="NCBI Taxonomy" id="284039"/>
    <lineage>
        <taxon>Bacteria</taxon>
        <taxon>Bacillati</taxon>
        <taxon>Actinomycetota</taxon>
        <taxon>Actinomycetes</taxon>
        <taxon>Kitasatosporales</taxon>
        <taxon>Streptomycetaceae</taxon>
        <taxon>Streptomyces</taxon>
    </lineage>
</organism>
<name>A0ABQ3T7F0_9ACTN</name>
<feature type="region of interest" description="Disordered" evidence="1">
    <location>
        <begin position="1"/>
        <end position="55"/>
    </location>
</feature>
<sequence>MWTGSPIAPGAENPLPLRRGRAKLADMDQSTEHQPSQPAATPRPPRRDVSDLFSGGRLTVIPRKAARREQLLAHLTETLFAVGQDYTEPEVNDALRTVHEDCSALRRYLITSGRLTRTRDGRTYRRSAITL</sequence>
<dbReference type="Proteomes" id="UP000608522">
    <property type="component" value="Unassembled WGS sequence"/>
</dbReference>
<dbReference type="InterPro" id="IPR018656">
    <property type="entry name" value="DUF2087"/>
</dbReference>
<gene>
    <name evidence="3" type="ORF">Sspor_18770</name>
</gene>
<evidence type="ECO:0000313" key="3">
    <source>
        <dbReference type="EMBL" id="GHI76316.1"/>
    </source>
</evidence>
<evidence type="ECO:0000259" key="2">
    <source>
        <dbReference type="Pfam" id="PF09860"/>
    </source>
</evidence>
<accession>A0ABQ3T7F0</accession>
<evidence type="ECO:0000256" key="1">
    <source>
        <dbReference type="SAM" id="MobiDB-lite"/>
    </source>
</evidence>
<reference evidence="4" key="1">
    <citation type="submission" date="2023-07" db="EMBL/GenBank/DDBJ databases">
        <title>Whole genome shotgun sequence of Streptomyces spororaveus NBRC 15456.</title>
        <authorList>
            <person name="Komaki H."/>
            <person name="Tamura T."/>
        </authorList>
    </citation>
    <scope>NUCLEOTIDE SEQUENCE [LARGE SCALE GENOMIC DNA]</scope>
    <source>
        <strain evidence="4">NBRC 15456</strain>
    </source>
</reference>
<evidence type="ECO:0000313" key="4">
    <source>
        <dbReference type="Proteomes" id="UP000608522"/>
    </source>
</evidence>
<comment type="caution">
    <text evidence="3">The sequence shown here is derived from an EMBL/GenBank/DDBJ whole genome shotgun (WGS) entry which is preliminary data.</text>
</comment>
<feature type="domain" description="DUF2087" evidence="2">
    <location>
        <begin position="57"/>
        <end position="126"/>
    </location>
</feature>
<keyword evidence="4" id="KW-1185">Reference proteome</keyword>
<dbReference type="EMBL" id="BNED01000005">
    <property type="protein sequence ID" value="GHI76316.1"/>
    <property type="molecule type" value="Genomic_DNA"/>
</dbReference>
<protein>
    <recommendedName>
        <fullName evidence="2">DUF2087 domain-containing protein</fullName>
    </recommendedName>
</protein>